<name>A0A6J5V5P4_PRUAR</name>
<protein>
    <submittedName>
        <fullName evidence="1">Uncharacterized protein</fullName>
    </submittedName>
</protein>
<proteinExistence type="predicted"/>
<dbReference type="EMBL" id="CAEKDK010000006">
    <property type="protein sequence ID" value="CAB4284309.1"/>
    <property type="molecule type" value="Genomic_DNA"/>
</dbReference>
<dbReference type="Proteomes" id="UP000507222">
    <property type="component" value="Unassembled WGS sequence"/>
</dbReference>
<sequence>MKSLSMKVAESSKAIPCSLSGSSNIRRCQVTTVCSGTIDARQQSTHDGRKSRSFEADPRCTYIDLGHLTSMKVTQLVNQQDIGYTESLTLFVKDLGPTPQKIARKKLPLPNGHLVL</sequence>
<reference evidence="1 2" key="1">
    <citation type="submission" date="2020-05" db="EMBL/GenBank/DDBJ databases">
        <authorList>
            <person name="Campoy J."/>
            <person name="Schneeberger K."/>
            <person name="Spophaly S."/>
        </authorList>
    </citation>
    <scope>NUCLEOTIDE SEQUENCE [LARGE SCALE GENOMIC DNA]</scope>
    <source>
        <strain evidence="1">PruArmRojPasFocal</strain>
    </source>
</reference>
<gene>
    <name evidence="1" type="ORF">CURHAP_LOCUS39813</name>
</gene>
<organism evidence="1 2">
    <name type="scientific">Prunus armeniaca</name>
    <name type="common">Apricot</name>
    <name type="synonym">Armeniaca vulgaris</name>
    <dbReference type="NCBI Taxonomy" id="36596"/>
    <lineage>
        <taxon>Eukaryota</taxon>
        <taxon>Viridiplantae</taxon>
        <taxon>Streptophyta</taxon>
        <taxon>Embryophyta</taxon>
        <taxon>Tracheophyta</taxon>
        <taxon>Spermatophyta</taxon>
        <taxon>Magnoliopsida</taxon>
        <taxon>eudicotyledons</taxon>
        <taxon>Gunneridae</taxon>
        <taxon>Pentapetalae</taxon>
        <taxon>rosids</taxon>
        <taxon>fabids</taxon>
        <taxon>Rosales</taxon>
        <taxon>Rosaceae</taxon>
        <taxon>Amygdaloideae</taxon>
        <taxon>Amygdaleae</taxon>
        <taxon>Prunus</taxon>
    </lineage>
</organism>
<evidence type="ECO:0000313" key="1">
    <source>
        <dbReference type="EMBL" id="CAB4284309.1"/>
    </source>
</evidence>
<accession>A0A6J5V5P4</accession>
<dbReference type="AlphaFoldDB" id="A0A6J5V5P4"/>
<evidence type="ECO:0000313" key="2">
    <source>
        <dbReference type="Proteomes" id="UP000507222"/>
    </source>
</evidence>